<dbReference type="EC" id="2.4.1.-" evidence="13"/>
<evidence type="ECO:0000256" key="5">
    <source>
        <dbReference type="ARBA" id="ARBA00022734"/>
    </source>
</evidence>
<comment type="cofactor">
    <cofactor evidence="1 13">
        <name>Mn(2+)</name>
        <dbReference type="ChEBI" id="CHEBI:29035"/>
    </cofactor>
</comment>
<evidence type="ECO:0000256" key="4">
    <source>
        <dbReference type="ARBA" id="ARBA00022692"/>
    </source>
</evidence>
<dbReference type="Proteomes" id="UP000695007">
    <property type="component" value="Unplaced"/>
</dbReference>
<keyword evidence="7 13" id="KW-1133">Transmembrane helix</keyword>
<reference evidence="16" key="1">
    <citation type="submission" date="2025-08" db="UniProtKB">
        <authorList>
            <consortium name="RefSeq"/>
        </authorList>
    </citation>
    <scope>IDENTIFICATION</scope>
</reference>
<comment type="subcellular location">
    <subcellularLocation>
        <location evidence="2 13">Golgi apparatus membrane</location>
        <topology evidence="2 13">Single-pass type II membrane protein</topology>
    </subcellularLocation>
</comment>
<keyword evidence="6" id="KW-0735">Signal-anchor</keyword>
<keyword evidence="10 13" id="KW-1015">Disulfide bond</keyword>
<dbReference type="CDD" id="cd02510">
    <property type="entry name" value="pp-GalNAc-T"/>
    <property type="match status" value="1"/>
</dbReference>
<dbReference type="Pfam" id="PF00652">
    <property type="entry name" value="Ricin_B_lectin"/>
    <property type="match status" value="1"/>
</dbReference>
<sequence length="639" mass="74764">MISTKYLSFFYGMVIASITWIFSLYLYLRLSQNVNINPTNLISDLSNPLKDITFDQNLKQEHKNNNYIFKINNELSNNKEQYSFVLKRYKNSKKLLQQLNPFPIKPAINIGQGLDELGMVKNVEEQKKREEGYKNFAFNILVSDNLDLQREIPDTRHILCKNQTYNIHLPNASIVICFYNEHYNTLLRSLYSILSKTPNNLLHEIILINDYSDSESLHEKIKMYVKENFNNSIKYYKTEKREGLIRARIFGAKKATGNVLIFLDSHIEVNNMWIEPLLTRIAYSKVIVPVPVIDIINADTFQYISSPLVRGGFNWGLHFKWDSLPVHTLSKEEDFIKPIKSPTMAGGLFAMDREYFFELGEYDSGMDIWGGENLEISFRIWMCGGNIELIPCSRVGHIFRRRRPYGGNDQQDTMLKNSLRVAHVWMDKYKNYFLKNVKKVDYGDISERQALRKKLNCKDFDWYLKFVYPELTLPDDNAQRLKNKWSKLDKKIIQPWHSRKRNYTNEYQIRLSNSTLCIQSEKDVKTKGSKLILAPCMRIKTQIWYETDKHELVLGQMLCLEGNEKLPKLGKCHEMGGAQEWKHTGLSRIPIYNLATGTCLGVSNPKRNMYITMDLCYKNGKATLMWDIIKSKLPFRNII</sequence>
<evidence type="ECO:0000256" key="11">
    <source>
        <dbReference type="ARBA" id="ARBA00023180"/>
    </source>
</evidence>
<keyword evidence="13" id="KW-0328">Glycosyltransferase</keyword>
<organism evidence="15 16">
    <name type="scientific">Ceratosolen solmsi marchali</name>
    <dbReference type="NCBI Taxonomy" id="326594"/>
    <lineage>
        <taxon>Eukaryota</taxon>
        <taxon>Metazoa</taxon>
        <taxon>Ecdysozoa</taxon>
        <taxon>Arthropoda</taxon>
        <taxon>Hexapoda</taxon>
        <taxon>Insecta</taxon>
        <taxon>Pterygota</taxon>
        <taxon>Neoptera</taxon>
        <taxon>Endopterygota</taxon>
        <taxon>Hymenoptera</taxon>
        <taxon>Apocrita</taxon>
        <taxon>Proctotrupomorpha</taxon>
        <taxon>Chalcidoidea</taxon>
        <taxon>Agaonidae</taxon>
        <taxon>Agaoninae</taxon>
        <taxon>Ceratosolen</taxon>
    </lineage>
</organism>
<keyword evidence="9 13" id="KW-0472">Membrane</keyword>
<proteinExistence type="inferred from homology"/>
<feature type="transmembrane region" description="Helical" evidence="13">
    <location>
        <begin position="7"/>
        <end position="28"/>
    </location>
</feature>
<evidence type="ECO:0000256" key="3">
    <source>
        <dbReference type="ARBA" id="ARBA00005680"/>
    </source>
</evidence>
<evidence type="ECO:0000256" key="10">
    <source>
        <dbReference type="ARBA" id="ARBA00023157"/>
    </source>
</evidence>
<keyword evidence="13" id="KW-0808">Transferase</keyword>
<dbReference type="InterPro" id="IPR000772">
    <property type="entry name" value="Ricin_B_lectin"/>
</dbReference>
<keyword evidence="11" id="KW-0325">Glycoprotein</keyword>
<dbReference type="GO" id="GO:0008593">
    <property type="term" value="P:regulation of Notch signaling pathway"/>
    <property type="evidence" value="ECO:0007669"/>
    <property type="project" value="TreeGrafter"/>
</dbReference>
<evidence type="ECO:0000256" key="13">
    <source>
        <dbReference type="RuleBase" id="RU361242"/>
    </source>
</evidence>
<dbReference type="SMART" id="SM00458">
    <property type="entry name" value="RICIN"/>
    <property type="match status" value="1"/>
</dbReference>
<dbReference type="RefSeq" id="XP_011503504.1">
    <property type="nucleotide sequence ID" value="XM_011505202.1"/>
</dbReference>
<protein>
    <recommendedName>
        <fullName evidence="13">Polypeptide N-acetylgalactosaminyltransferase</fullName>
        <ecNumber evidence="13">2.4.1.-</ecNumber>
    </recommendedName>
    <alternativeName>
        <fullName evidence="13">Protein-UDP acetylgalactosaminyltransferase</fullName>
    </alternativeName>
</protein>
<dbReference type="Gene3D" id="2.80.10.50">
    <property type="match status" value="1"/>
</dbReference>
<feature type="domain" description="Ricin B lectin" evidence="14">
    <location>
        <begin position="505"/>
        <end position="629"/>
    </location>
</feature>
<dbReference type="KEGG" id="csol:105366682"/>
<dbReference type="InterPro" id="IPR035992">
    <property type="entry name" value="Ricin_B-like_lectins"/>
</dbReference>
<evidence type="ECO:0000256" key="6">
    <source>
        <dbReference type="ARBA" id="ARBA00022968"/>
    </source>
</evidence>
<name>A0AAJ7E0T9_9HYME</name>
<dbReference type="GO" id="GO:0006493">
    <property type="term" value="P:protein O-linked glycosylation"/>
    <property type="evidence" value="ECO:0007669"/>
    <property type="project" value="TreeGrafter"/>
</dbReference>
<accession>A0AAJ7E0T9</accession>
<dbReference type="SUPFAM" id="SSF50370">
    <property type="entry name" value="Ricin B-like lectins"/>
    <property type="match status" value="1"/>
</dbReference>
<keyword evidence="8 13" id="KW-0333">Golgi apparatus</keyword>
<dbReference type="GO" id="GO:0000139">
    <property type="term" value="C:Golgi membrane"/>
    <property type="evidence" value="ECO:0007669"/>
    <property type="project" value="UniProtKB-SubCell"/>
</dbReference>
<evidence type="ECO:0000256" key="8">
    <source>
        <dbReference type="ARBA" id="ARBA00023034"/>
    </source>
</evidence>
<dbReference type="PANTHER" id="PTHR11675">
    <property type="entry name" value="N-ACETYLGALACTOSAMINYLTRANSFERASE"/>
    <property type="match status" value="1"/>
</dbReference>
<evidence type="ECO:0000256" key="2">
    <source>
        <dbReference type="ARBA" id="ARBA00004323"/>
    </source>
</evidence>
<dbReference type="InterPro" id="IPR045885">
    <property type="entry name" value="GalNAc-T"/>
</dbReference>
<gene>
    <name evidence="16" type="primary">LOC105366682</name>
</gene>
<dbReference type="FunFam" id="3.90.550.10:FF:000053">
    <property type="entry name" value="Polypeptide N-acetylgalactosaminyltransferase"/>
    <property type="match status" value="1"/>
</dbReference>
<dbReference type="SUPFAM" id="SSF53448">
    <property type="entry name" value="Nucleotide-diphospho-sugar transferases"/>
    <property type="match status" value="1"/>
</dbReference>
<dbReference type="PROSITE" id="PS50231">
    <property type="entry name" value="RICIN_B_LECTIN"/>
    <property type="match status" value="1"/>
</dbReference>
<evidence type="ECO:0000259" key="14">
    <source>
        <dbReference type="SMART" id="SM00458"/>
    </source>
</evidence>
<evidence type="ECO:0000313" key="15">
    <source>
        <dbReference type="Proteomes" id="UP000695007"/>
    </source>
</evidence>
<dbReference type="PANTHER" id="PTHR11675:SF63">
    <property type="entry name" value="POLYPEPTIDE N-ACETYLGALACTOSAMINYLTRANSFERASE"/>
    <property type="match status" value="1"/>
</dbReference>
<keyword evidence="15" id="KW-1185">Reference proteome</keyword>
<keyword evidence="12 13" id="KW-0464">Manganese</keyword>
<dbReference type="InterPro" id="IPR029044">
    <property type="entry name" value="Nucleotide-diphossugar_trans"/>
</dbReference>
<dbReference type="CTD" id="48775"/>
<comment type="similarity">
    <text evidence="3 13">Belongs to the glycosyltransferase 2 family. GalNAc-T subfamily.</text>
</comment>
<evidence type="ECO:0000256" key="12">
    <source>
        <dbReference type="ARBA" id="ARBA00023211"/>
    </source>
</evidence>
<evidence type="ECO:0000313" key="16">
    <source>
        <dbReference type="RefSeq" id="XP_011503504.1"/>
    </source>
</evidence>
<dbReference type="GO" id="GO:0030246">
    <property type="term" value="F:carbohydrate binding"/>
    <property type="evidence" value="ECO:0007669"/>
    <property type="project" value="UniProtKB-KW"/>
</dbReference>
<evidence type="ECO:0000256" key="9">
    <source>
        <dbReference type="ARBA" id="ARBA00023136"/>
    </source>
</evidence>
<dbReference type="AlphaFoldDB" id="A0AAJ7E0T9"/>
<comment type="pathway">
    <text evidence="13">Protein modification; protein glycosylation.</text>
</comment>
<keyword evidence="5 13" id="KW-0430">Lectin</keyword>
<evidence type="ECO:0000256" key="7">
    <source>
        <dbReference type="ARBA" id="ARBA00022989"/>
    </source>
</evidence>
<dbReference type="Pfam" id="PF00535">
    <property type="entry name" value="Glycos_transf_2"/>
    <property type="match status" value="1"/>
</dbReference>
<evidence type="ECO:0000256" key="1">
    <source>
        <dbReference type="ARBA" id="ARBA00001936"/>
    </source>
</evidence>
<dbReference type="InterPro" id="IPR001173">
    <property type="entry name" value="Glyco_trans_2-like"/>
</dbReference>
<dbReference type="Gene3D" id="3.90.550.10">
    <property type="entry name" value="Spore Coat Polysaccharide Biosynthesis Protein SpsA, Chain A"/>
    <property type="match status" value="1"/>
</dbReference>
<dbReference type="GO" id="GO:0005112">
    <property type="term" value="F:Notch binding"/>
    <property type="evidence" value="ECO:0007669"/>
    <property type="project" value="TreeGrafter"/>
</dbReference>
<keyword evidence="4 13" id="KW-0812">Transmembrane</keyword>
<dbReference type="GeneID" id="105366682"/>
<dbReference type="CDD" id="cd23440">
    <property type="entry name" value="beta-trefoil_Ricin_GALNT11"/>
    <property type="match status" value="1"/>
</dbReference>
<dbReference type="GO" id="GO:0004653">
    <property type="term" value="F:polypeptide N-acetylgalactosaminyltransferase activity"/>
    <property type="evidence" value="ECO:0007669"/>
    <property type="project" value="TreeGrafter"/>
</dbReference>